<dbReference type="PANTHER" id="PTHR43364:SF4">
    <property type="entry name" value="NAD(P)-LINKED OXIDOREDUCTASE SUPERFAMILY PROTEIN"/>
    <property type="match status" value="1"/>
</dbReference>
<dbReference type="SUPFAM" id="SSF51430">
    <property type="entry name" value="NAD(P)-linked oxidoreductase"/>
    <property type="match status" value="1"/>
</dbReference>
<dbReference type="EMBL" id="VHQG01000002">
    <property type="protein sequence ID" value="TPW76610.1"/>
    <property type="molecule type" value="Genomic_DNA"/>
</dbReference>
<reference evidence="3 4" key="1">
    <citation type="submission" date="2019-06" db="EMBL/GenBank/DDBJ databases">
        <authorList>
            <person name="Li F."/>
        </authorList>
    </citation>
    <scope>NUCLEOTIDE SEQUENCE [LARGE SCALE GENOMIC DNA]</scope>
    <source>
        <strain evidence="3 4">10F1D-1</strain>
    </source>
</reference>
<dbReference type="AlphaFoldDB" id="A0A506Y4Y0"/>
<proteinExistence type="predicted"/>
<accession>A0A506Y4Y0</accession>
<comment type="caution">
    <text evidence="3">The sequence shown here is derived from an EMBL/GenBank/DDBJ whole genome shotgun (WGS) entry which is preliminary data.</text>
</comment>
<dbReference type="GO" id="GO:0005829">
    <property type="term" value="C:cytosol"/>
    <property type="evidence" value="ECO:0007669"/>
    <property type="project" value="UniProtKB-ARBA"/>
</dbReference>
<feature type="domain" description="NADP-dependent oxidoreductase" evidence="2">
    <location>
        <begin position="16"/>
        <end position="312"/>
    </location>
</feature>
<dbReference type="PANTHER" id="PTHR43364">
    <property type="entry name" value="NADH-SPECIFIC METHYLGLYOXAL REDUCTASE-RELATED"/>
    <property type="match status" value="1"/>
</dbReference>
<protein>
    <submittedName>
        <fullName evidence="3">Aldo/keto reductase</fullName>
    </submittedName>
</protein>
<name>A0A506Y4Y0_9MICO</name>
<keyword evidence="4" id="KW-1185">Reference proteome</keyword>
<dbReference type="Pfam" id="PF00248">
    <property type="entry name" value="Aldo_ket_red"/>
    <property type="match status" value="1"/>
</dbReference>
<dbReference type="InterPro" id="IPR036812">
    <property type="entry name" value="NAD(P)_OxRdtase_dom_sf"/>
</dbReference>
<evidence type="ECO:0000256" key="1">
    <source>
        <dbReference type="ARBA" id="ARBA00023002"/>
    </source>
</evidence>
<dbReference type="OrthoDB" id="9768793at2"/>
<evidence type="ECO:0000259" key="2">
    <source>
        <dbReference type="Pfam" id="PF00248"/>
    </source>
</evidence>
<sequence>MEYRTLGRSGLRVSAVGLGCNNLGRTGTLTFEQSGADAVVNAAIDAGVTLFDTADMYGAEFGLSERMLGSALGARRDEVVVATKFGHADYPAPISGWGAKGSRRYIRQAVEGSLSRLATDRIDLYQLHTPDPITPIDETLQALDELVKEGKVLYIGHSNLSGWQLAEAELTAQLLGTTHFMSAQNEYSLLQRGVEQELLPAAEHFGVGFLPYFPLANGLFSGKFSRTERPADTRIARQRPHIADNAPWDAIEALTTFAAERGVSILEATIGWLLAQPALTSVIAGATKPEQIVQNAAAATAWTPDVEEISAISRLFTSSASSRV</sequence>
<evidence type="ECO:0000313" key="4">
    <source>
        <dbReference type="Proteomes" id="UP000316252"/>
    </source>
</evidence>
<organism evidence="3 4">
    <name type="scientific">Schumannella soli</name>
    <dbReference type="NCBI Taxonomy" id="2590779"/>
    <lineage>
        <taxon>Bacteria</taxon>
        <taxon>Bacillati</taxon>
        <taxon>Actinomycetota</taxon>
        <taxon>Actinomycetes</taxon>
        <taxon>Micrococcales</taxon>
        <taxon>Microbacteriaceae</taxon>
        <taxon>Schumannella</taxon>
    </lineage>
</organism>
<gene>
    <name evidence="3" type="ORF">FJ657_09115</name>
</gene>
<dbReference type="InterPro" id="IPR050523">
    <property type="entry name" value="AKR_Detox_Biosynth"/>
</dbReference>
<dbReference type="FunFam" id="3.20.20.100:FF:000004">
    <property type="entry name" value="Oxidoreductase, aldo/keto reductase"/>
    <property type="match status" value="1"/>
</dbReference>
<dbReference type="GO" id="GO:0016491">
    <property type="term" value="F:oxidoreductase activity"/>
    <property type="evidence" value="ECO:0007669"/>
    <property type="project" value="UniProtKB-KW"/>
</dbReference>
<dbReference type="InterPro" id="IPR023210">
    <property type="entry name" value="NADP_OxRdtase_dom"/>
</dbReference>
<dbReference type="RefSeq" id="WP_141163963.1">
    <property type="nucleotide sequence ID" value="NZ_VHQG01000002.1"/>
</dbReference>
<dbReference type="Gene3D" id="3.20.20.100">
    <property type="entry name" value="NADP-dependent oxidoreductase domain"/>
    <property type="match status" value="1"/>
</dbReference>
<keyword evidence="1" id="KW-0560">Oxidoreductase</keyword>
<dbReference type="Proteomes" id="UP000316252">
    <property type="component" value="Unassembled WGS sequence"/>
</dbReference>
<evidence type="ECO:0000313" key="3">
    <source>
        <dbReference type="EMBL" id="TPW76610.1"/>
    </source>
</evidence>